<comment type="caution">
    <text evidence="1">The sequence shown here is derived from an EMBL/GenBank/DDBJ whole genome shotgun (WGS) entry which is preliminary data.</text>
</comment>
<evidence type="ECO:0000313" key="1">
    <source>
        <dbReference type="EMBL" id="KAG2312166.1"/>
    </source>
</evidence>
<protein>
    <submittedName>
        <fullName evidence="1">Uncharacterized protein</fullName>
    </submittedName>
</protein>
<keyword evidence="2" id="KW-1185">Reference proteome</keyword>
<dbReference type="Proteomes" id="UP000886595">
    <property type="component" value="Unassembled WGS sequence"/>
</dbReference>
<dbReference type="EMBL" id="JAAMPC010000005">
    <property type="protein sequence ID" value="KAG2312166.1"/>
    <property type="molecule type" value="Genomic_DNA"/>
</dbReference>
<dbReference type="AlphaFoldDB" id="A0A8X7VIZ3"/>
<dbReference type="Pfam" id="PF04874">
    <property type="entry name" value="Mak16"/>
    <property type="match status" value="1"/>
</dbReference>
<accession>A0A8X7VIZ3</accession>
<reference evidence="1 2" key="1">
    <citation type="submission" date="2020-02" db="EMBL/GenBank/DDBJ databases">
        <authorList>
            <person name="Ma Q."/>
            <person name="Huang Y."/>
            <person name="Song X."/>
            <person name="Pei D."/>
        </authorList>
    </citation>
    <scope>NUCLEOTIDE SEQUENCE [LARGE SCALE GENOMIC DNA]</scope>
    <source>
        <strain evidence="1">Sxm20200214</strain>
        <tissue evidence="1">Leaf</tissue>
    </source>
</reference>
<dbReference type="OrthoDB" id="1742728at2759"/>
<proteinExistence type="predicted"/>
<dbReference type="InterPro" id="IPR006958">
    <property type="entry name" value="Mak16"/>
</dbReference>
<gene>
    <name evidence="1" type="ORF">Bca52824_023723</name>
</gene>
<name>A0A8X7VIZ3_BRACI</name>
<evidence type="ECO:0000313" key="2">
    <source>
        <dbReference type="Proteomes" id="UP000886595"/>
    </source>
</evidence>
<sequence>MTTPWRDIKRESRREKAAIETELQERLKKGVYGDIYNYSELEWNKVLDEEKQVAEGVEEEEEEELEIEYVMPPLETTMVLN</sequence>
<organism evidence="1 2">
    <name type="scientific">Brassica carinata</name>
    <name type="common">Ethiopian mustard</name>
    <name type="synonym">Abyssinian cabbage</name>
    <dbReference type="NCBI Taxonomy" id="52824"/>
    <lineage>
        <taxon>Eukaryota</taxon>
        <taxon>Viridiplantae</taxon>
        <taxon>Streptophyta</taxon>
        <taxon>Embryophyta</taxon>
        <taxon>Tracheophyta</taxon>
        <taxon>Spermatophyta</taxon>
        <taxon>Magnoliopsida</taxon>
        <taxon>eudicotyledons</taxon>
        <taxon>Gunneridae</taxon>
        <taxon>Pentapetalae</taxon>
        <taxon>rosids</taxon>
        <taxon>malvids</taxon>
        <taxon>Brassicales</taxon>
        <taxon>Brassicaceae</taxon>
        <taxon>Brassiceae</taxon>
        <taxon>Brassica</taxon>
    </lineage>
</organism>